<dbReference type="InterPro" id="IPR007471">
    <property type="entry name" value="N-end_Aminoacyl_Trfase_N"/>
</dbReference>
<feature type="domain" description="N-end aminoacyl transferase N-terminal" evidence="7">
    <location>
        <begin position="14"/>
        <end position="91"/>
    </location>
</feature>
<proteinExistence type="inferred from homology"/>
<evidence type="ECO:0000259" key="7">
    <source>
        <dbReference type="Pfam" id="PF04376"/>
    </source>
</evidence>
<dbReference type="EC" id="2.3.2.8" evidence="2"/>
<dbReference type="Proteomes" id="UP001176517">
    <property type="component" value="Unassembled WGS sequence"/>
</dbReference>
<protein>
    <recommendedName>
        <fullName evidence="2">arginyltransferase</fullName>
        <ecNumber evidence="2">2.3.2.8</ecNumber>
    </recommendedName>
</protein>
<evidence type="ECO:0000256" key="3">
    <source>
        <dbReference type="ARBA" id="ARBA00022679"/>
    </source>
</evidence>
<dbReference type="InterPro" id="IPR016181">
    <property type="entry name" value="Acyl_CoA_acyltransferase"/>
</dbReference>
<feature type="non-terminal residue" evidence="9">
    <location>
        <position position="451"/>
    </location>
</feature>
<keyword evidence="5 9" id="KW-0012">Acyltransferase</keyword>
<evidence type="ECO:0000259" key="8">
    <source>
        <dbReference type="Pfam" id="PF04377"/>
    </source>
</evidence>
<evidence type="ECO:0000256" key="2">
    <source>
        <dbReference type="ARBA" id="ARBA00012025"/>
    </source>
</evidence>
<evidence type="ECO:0000256" key="5">
    <source>
        <dbReference type="ARBA" id="ARBA00023315"/>
    </source>
</evidence>
<evidence type="ECO:0000313" key="10">
    <source>
        <dbReference type="Proteomes" id="UP001176517"/>
    </source>
</evidence>
<feature type="region of interest" description="Disordered" evidence="6">
    <location>
        <begin position="128"/>
        <end position="152"/>
    </location>
</feature>
<gene>
    <name evidence="9" type="primary">ATE1</name>
    <name evidence="9" type="ORF">OC846_004989</name>
</gene>
<keyword evidence="10" id="KW-1185">Reference proteome</keyword>
<sequence length="451" mass="50709">MQYSIVAPAGASSSTCGYCSPPGVRSSTKSSKSFYLFSYALEPAAYQALIDAGWRRSCNVIYKPDNSQTCCPQHTIRLLVHTHNTSRSQRRALQPLFWEVHAPQPGTTPLKKRGDDNQPFSLETFWRHTESSSEHDQDGNVGSDHARPLSQDNKVKSAWYRCPKRRKLEITLRPASVTTEKFQLFKKYQMGVHKEPASKNTMTSWKRFLVSNSFIGQDELEQMGSIDLDSDDPIPYGGYHHEWRLDGKLIAVGVLDILPSCVSSVYSYYDPDLEHLNLGKATALREIYLVQQLGKKRGMHALQYYYLGYWVAKCQKMVYKASYRPQMILDTATGLWHRLEDVQTLIEKGVHYDFLSRAPPDSDHSSSQHSEPAMDSAMEGIDDDDTHDPADSSDVDDSDGEEDEAEPFSTILSEPLPPGFSNPSSISESALAQTLILIQSNLWGSKLVRLG</sequence>
<feature type="compositionally biased region" description="Basic and acidic residues" evidence="6">
    <location>
        <begin position="128"/>
        <end position="138"/>
    </location>
</feature>
<accession>A0AAN6GNT2</accession>
<dbReference type="AlphaFoldDB" id="A0AAN6GNT2"/>
<dbReference type="GO" id="GO:0004057">
    <property type="term" value="F:arginyl-tRNA--protein transferase activity"/>
    <property type="evidence" value="ECO:0007669"/>
    <property type="project" value="UniProtKB-EC"/>
</dbReference>
<dbReference type="InterPro" id="IPR007472">
    <property type="entry name" value="N-end_Aminoacyl_Trfase_C"/>
</dbReference>
<evidence type="ECO:0000313" key="9">
    <source>
        <dbReference type="EMBL" id="KAK0547089.1"/>
    </source>
</evidence>
<dbReference type="SUPFAM" id="SSF55729">
    <property type="entry name" value="Acyl-CoA N-acyltransferases (Nat)"/>
    <property type="match status" value="1"/>
</dbReference>
<keyword evidence="4" id="KW-0833">Ubl conjugation pathway</keyword>
<dbReference type="Pfam" id="PF04376">
    <property type="entry name" value="ATE_N"/>
    <property type="match status" value="1"/>
</dbReference>
<dbReference type="Pfam" id="PF04377">
    <property type="entry name" value="ATE_C"/>
    <property type="match status" value="1"/>
</dbReference>
<organism evidence="9 10">
    <name type="scientific">Tilletia horrida</name>
    <dbReference type="NCBI Taxonomy" id="155126"/>
    <lineage>
        <taxon>Eukaryota</taxon>
        <taxon>Fungi</taxon>
        <taxon>Dikarya</taxon>
        <taxon>Basidiomycota</taxon>
        <taxon>Ustilaginomycotina</taxon>
        <taxon>Exobasidiomycetes</taxon>
        <taxon>Tilletiales</taxon>
        <taxon>Tilletiaceae</taxon>
        <taxon>Tilletia</taxon>
    </lineage>
</organism>
<feature type="region of interest" description="Disordered" evidence="6">
    <location>
        <begin position="357"/>
        <end position="425"/>
    </location>
</feature>
<dbReference type="PIRSF" id="PIRSF037207">
    <property type="entry name" value="ATE1_euk"/>
    <property type="match status" value="1"/>
</dbReference>
<comment type="caution">
    <text evidence="9">The sequence shown here is derived from an EMBL/GenBank/DDBJ whole genome shotgun (WGS) entry which is preliminary data.</text>
</comment>
<dbReference type="PANTHER" id="PTHR21367:SF1">
    <property type="entry name" value="ARGINYL-TRNA--PROTEIN TRANSFERASE 1"/>
    <property type="match status" value="1"/>
</dbReference>
<keyword evidence="3 9" id="KW-0808">Transferase</keyword>
<evidence type="ECO:0000256" key="4">
    <source>
        <dbReference type="ARBA" id="ARBA00022786"/>
    </source>
</evidence>
<dbReference type="EMBL" id="JAPDMZ010000171">
    <property type="protein sequence ID" value="KAK0547089.1"/>
    <property type="molecule type" value="Genomic_DNA"/>
</dbReference>
<evidence type="ECO:0000256" key="6">
    <source>
        <dbReference type="SAM" id="MobiDB-lite"/>
    </source>
</evidence>
<feature type="domain" description="N-end rule aminoacyl transferase C-terminal" evidence="8">
    <location>
        <begin position="180"/>
        <end position="330"/>
    </location>
</feature>
<evidence type="ECO:0000256" key="1">
    <source>
        <dbReference type="ARBA" id="ARBA00009991"/>
    </source>
</evidence>
<reference evidence="9" key="1">
    <citation type="journal article" date="2023" name="PhytoFront">
        <title>Draft Genome Resources of Seven Strains of Tilletia horrida, Causal Agent of Kernel Smut of Rice.</title>
        <authorList>
            <person name="Khanal S."/>
            <person name="Antony Babu S."/>
            <person name="Zhou X.G."/>
        </authorList>
    </citation>
    <scope>NUCLEOTIDE SEQUENCE</scope>
    <source>
        <strain evidence="9">TX6</strain>
    </source>
</reference>
<feature type="compositionally biased region" description="Acidic residues" evidence="6">
    <location>
        <begin position="380"/>
        <end position="406"/>
    </location>
</feature>
<comment type="similarity">
    <text evidence="1">Belongs to the R-transferase family.</text>
</comment>
<dbReference type="InterPro" id="IPR017137">
    <property type="entry name" value="Arg-tRNA-P_Trfase_1_euk"/>
</dbReference>
<dbReference type="InterPro" id="IPR030700">
    <property type="entry name" value="N-end_Aminoacyl_Trfase"/>
</dbReference>
<dbReference type="GO" id="GO:0005737">
    <property type="term" value="C:cytoplasm"/>
    <property type="evidence" value="ECO:0007669"/>
    <property type="project" value="TreeGrafter"/>
</dbReference>
<name>A0AAN6GNT2_9BASI</name>
<dbReference type="PANTHER" id="PTHR21367">
    <property type="entry name" value="ARGININE-TRNA-PROTEIN TRANSFERASE 1"/>
    <property type="match status" value="1"/>
</dbReference>